<comment type="caution">
    <text evidence="2">The sequence shown here is derived from an EMBL/GenBank/DDBJ whole genome shotgun (WGS) entry which is preliminary data.</text>
</comment>
<dbReference type="EMBL" id="BNJJ01000003">
    <property type="protein sequence ID" value="GHO83291.1"/>
    <property type="molecule type" value="Genomic_DNA"/>
</dbReference>
<dbReference type="PROSITE" id="PS51819">
    <property type="entry name" value="VOC"/>
    <property type="match status" value="1"/>
</dbReference>
<dbReference type="Proteomes" id="UP000635565">
    <property type="component" value="Unassembled WGS sequence"/>
</dbReference>
<organism evidence="2 3">
    <name type="scientific">Dictyobacter formicarum</name>
    <dbReference type="NCBI Taxonomy" id="2778368"/>
    <lineage>
        <taxon>Bacteria</taxon>
        <taxon>Bacillati</taxon>
        <taxon>Chloroflexota</taxon>
        <taxon>Ktedonobacteria</taxon>
        <taxon>Ktedonobacterales</taxon>
        <taxon>Dictyobacteraceae</taxon>
        <taxon>Dictyobacter</taxon>
    </lineage>
</organism>
<feature type="domain" description="VOC" evidence="1">
    <location>
        <begin position="3"/>
        <end position="126"/>
    </location>
</feature>
<dbReference type="Pfam" id="PF00903">
    <property type="entry name" value="Glyoxalase"/>
    <property type="match status" value="1"/>
</dbReference>
<protein>
    <recommendedName>
        <fullName evidence="1">VOC domain-containing protein</fullName>
    </recommendedName>
</protein>
<evidence type="ECO:0000313" key="2">
    <source>
        <dbReference type="EMBL" id="GHO83291.1"/>
    </source>
</evidence>
<sequence length="587" mass="67882">MTRASWVELCVSNFEQSIAWFENVLGFRVTARDANKYAELSRDETFIQLAADDAPYWETERSHLLSPGQRGSGVEIVLLVENIDAIYHQAQQAEAEIVRPLAEYPWHMRQFWVRHPDGYLIRPAQKILSVYPTIYRRQVADAFQRDIPRITQGLRAVKETAEKLAQQWDYLGAATIYETLVTETFEQSHLYYVEEAEYDDYYEAEGYYPEEEGLEEFVTECIEALGTILANEHADRVAREKSIEVLFEIYQHDLQADDGHGFDSSAADQLVSYTTPLERRTLAARIRKILGGEEEAITGSRRQAYGKLWLDLEKETLNDEAYLRICRETGRTSDLIDRLLSLGSIDEATRETRQVDDLVFLGLADLFIQHGQDAEAERLVKTRVQEKPTLHLREWLQKYYRDRGNPGAELEMAEMVFRTQPLLNRYREIRNLARKLNRWETLQPKLLAFLEQGKNATLLIQIALDEGNIDHALQLLKGIAKKDSYGYVYESSGYGYYGFGNIALQVAGSAEETRPREAIELYRQQAERLIAQRGRQNYQAASQYLAKMRALYEKLGEHEIWTSYMIALREQNRNLRALKEELTNAGL</sequence>
<accession>A0ABQ3VCT8</accession>
<dbReference type="Gene3D" id="3.10.180.10">
    <property type="entry name" value="2,3-Dihydroxybiphenyl 1,2-Dioxygenase, domain 1"/>
    <property type="match status" value="1"/>
</dbReference>
<name>A0ABQ3VCT8_9CHLR</name>
<dbReference type="InterPro" id="IPR004360">
    <property type="entry name" value="Glyas_Fos-R_dOase_dom"/>
</dbReference>
<keyword evidence="3" id="KW-1185">Reference proteome</keyword>
<proteinExistence type="predicted"/>
<gene>
    <name evidence="2" type="ORF">KSZ_12970</name>
</gene>
<dbReference type="RefSeq" id="WP_201360969.1">
    <property type="nucleotide sequence ID" value="NZ_BNJJ01000003.1"/>
</dbReference>
<evidence type="ECO:0000313" key="3">
    <source>
        <dbReference type="Proteomes" id="UP000635565"/>
    </source>
</evidence>
<dbReference type="SUPFAM" id="SSF54593">
    <property type="entry name" value="Glyoxalase/Bleomycin resistance protein/Dihydroxybiphenyl dioxygenase"/>
    <property type="match status" value="1"/>
</dbReference>
<evidence type="ECO:0000259" key="1">
    <source>
        <dbReference type="PROSITE" id="PS51819"/>
    </source>
</evidence>
<dbReference type="InterPro" id="IPR037523">
    <property type="entry name" value="VOC_core"/>
</dbReference>
<reference evidence="2 3" key="1">
    <citation type="journal article" date="2021" name="Int. J. Syst. Evol. Microbiol.">
        <title>Reticulibacter mediterranei gen. nov., sp. nov., within the new family Reticulibacteraceae fam. nov., and Ktedonospora formicarum gen. nov., sp. nov., Ktedonobacter robiniae sp. nov., Dictyobacter formicarum sp. nov. and Dictyobacter arantiisoli sp. nov., belonging to the class Ktedonobacteria.</title>
        <authorList>
            <person name="Yabe S."/>
            <person name="Zheng Y."/>
            <person name="Wang C.M."/>
            <person name="Sakai Y."/>
            <person name="Abe K."/>
            <person name="Yokota A."/>
            <person name="Donadio S."/>
            <person name="Cavaletti L."/>
            <person name="Monciardini P."/>
        </authorList>
    </citation>
    <scope>NUCLEOTIDE SEQUENCE [LARGE SCALE GENOMIC DNA]</scope>
    <source>
        <strain evidence="2 3">SOSP1-9</strain>
    </source>
</reference>
<dbReference type="InterPro" id="IPR029068">
    <property type="entry name" value="Glyas_Bleomycin-R_OHBP_Dase"/>
</dbReference>